<proteinExistence type="predicted"/>
<organism evidence="1 2">
    <name type="scientific">Tenacibaculum lutimaris</name>
    <dbReference type="NCBI Taxonomy" id="285258"/>
    <lineage>
        <taxon>Bacteria</taxon>
        <taxon>Pseudomonadati</taxon>
        <taxon>Bacteroidota</taxon>
        <taxon>Flavobacteriia</taxon>
        <taxon>Flavobacteriales</taxon>
        <taxon>Flavobacteriaceae</taxon>
        <taxon>Tenacibaculum</taxon>
    </lineage>
</organism>
<comment type="caution">
    <text evidence="1">The sequence shown here is derived from an EMBL/GenBank/DDBJ whole genome shotgun (WGS) entry which is preliminary data.</text>
</comment>
<dbReference type="EMBL" id="RAQM01000007">
    <property type="protein sequence ID" value="RKF04163.1"/>
    <property type="molecule type" value="Genomic_DNA"/>
</dbReference>
<evidence type="ECO:0000313" key="2">
    <source>
        <dbReference type="Proteomes" id="UP000285780"/>
    </source>
</evidence>
<protein>
    <recommendedName>
        <fullName evidence="3">Adhesin domain-containing protein</fullName>
    </recommendedName>
</protein>
<reference evidence="1 2" key="1">
    <citation type="submission" date="2018-09" db="EMBL/GenBank/DDBJ databases">
        <title>Genomic Encyclopedia of Archaeal and Bacterial Type Strains, Phase II (KMG-II): from individual species to whole genera.</title>
        <authorList>
            <person name="Goeker M."/>
        </authorList>
    </citation>
    <scope>NUCLEOTIDE SEQUENCE [LARGE SCALE GENOMIC DNA]</scope>
    <source>
        <strain evidence="1 2">DSM 16505</strain>
    </source>
</reference>
<dbReference type="AlphaFoldDB" id="A0A420E2N0"/>
<evidence type="ECO:0008006" key="3">
    <source>
        <dbReference type="Google" id="ProtNLM"/>
    </source>
</evidence>
<dbReference type="RefSeq" id="WP_147418480.1">
    <property type="nucleotide sequence ID" value="NZ_RAQM01000007.1"/>
</dbReference>
<name>A0A420E2N0_9FLAO</name>
<dbReference type="Proteomes" id="UP000285780">
    <property type="component" value="Unassembled WGS sequence"/>
</dbReference>
<accession>A0A420E2N0</accession>
<evidence type="ECO:0000313" key="1">
    <source>
        <dbReference type="EMBL" id="RKF04163.1"/>
    </source>
</evidence>
<keyword evidence="2" id="KW-1185">Reference proteome</keyword>
<sequence length="216" mass="24833">MKKYTFLLFLVSSQLLFSQEKVVQRRSMTAHELEVLTYGLDDIVIEDSENNELEVILFDENPHTHNILFKEKGEILKVSFELNIPLLQDEVFRKYITRRLERARVVIKVPKNKHITVHGKTIGVTSKSYLGDLDVYIERGNVKMNTILGNSKVYLFQGNVFANTFKTDLSLTTTKGVILVNDKKKVSPFQEKYPPSLKSFTVNSIHANITVKIKKT</sequence>
<gene>
    <name evidence="1" type="ORF">C8N26_0824</name>
</gene>